<accession>A0A195E6S6</accession>
<dbReference type="EMBL" id="KQ979592">
    <property type="protein sequence ID" value="KYN20549.1"/>
    <property type="molecule type" value="Genomic_DNA"/>
</dbReference>
<sequence length="101" mass="11381">MVQELHGTRRCQSFLRWNMRYIIIGSHARFYPQPAQLKQSNLPLRRHSTQYVAATPLAITSLTSNISDRRPIGLIGGGVLYTFIQSTSTTIVVARLEKLPA</sequence>
<name>A0A195E6S6_9HYME</name>
<evidence type="ECO:0000313" key="1">
    <source>
        <dbReference type="EMBL" id="KYN20549.1"/>
    </source>
</evidence>
<protein>
    <submittedName>
        <fullName evidence="1">Uncharacterized protein</fullName>
    </submittedName>
</protein>
<gene>
    <name evidence="1" type="ORF">ALC57_07038</name>
</gene>
<proteinExistence type="predicted"/>
<dbReference type="AlphaFoldDB" id="A0A195E6S6"/>
<organism evidence="1 2">
    <name type="scientific">Trachymyrmex cornetzi</name>
    <dbReference type="NCBI Taxonomy" id="471704"/>
    <lineage>
        <taxon>Eukaryota</taxon>
        <taxon>Metazoa</taxon>
        <taxon>Ecdysozoa</taxon>
        <taxon>Arthropoda</taxon>
        <taxon>Hexapoda</taxon>
        <taxon>Insecta</taxon>
        <taxon>Pterygota</taxon>
        <taxon>Neoptera</taxon>
        <taxon>Endopterygota</taxon>
        <taxon>Hymenoptera</taxon>
        <taxon>Apocrita</taxon>
        <taxon>Aculeata</taxon>
        <taxon>Formicoidea</taxon>
        <taxon>Formicidae</taxon>
        <taxon>Myrmicinae</taxon>
        <taxon>Trachymyrmex</taxon>
    </lineage>
</organism>
<keyword evidence="2" id="KW-1185">Reference proteome</keyword>
<dbReference type="Proteomes" id="UP000078492">
    <property type="component" value="Unassembled WGS sequence"/>
</dbReference>
<reference evidence="1 2" key="1">
    <citation type="submission" date="2015-09" db="EMBL/GenBank/DDBJ databases">
        <title>Trachymyrmex cornetzi WGS genome.</title>
        <authorList>
            <person name="Nygaard S."/>
            <person name="Hu H."/>
            <person name="Boomsma J."/>
            <person name="Zhang G."/>
        </authorList>
    </citation>
    <scope>NUCLEOTIDE SEQUENCE [LARGE SCALE GENOMIC DNA]</scope>
    <source>
        <strain evidence="1">Tcor2-1</strain>
        <tissue evidence="1">Whole body</tissue>
    </source>
</reference>
<evidence type="ECO:0000313" key="2">
    <source>
        <dbReference type="Proteomes" id="UP000078492"/>
    </source>
</evidence>